<sequence>MRIHLRTRGRPRPLDYDFLNSRPANRWWDAYSDVTATERPCMLSMADDDQWRVLVSGVPSVRTDSVGTLLFYTLVLEGTHDGTTDDDRALVLALASRWLADLNGHCDEHRSLSALFDGLCPAPEVDRLLAAPLSELTADREKLTAAIHAALAGVEPVPYEPATGRGRDRWIAGRGAPGAAAAFLERLSAMLSGEEKGQAHLLNLVSEAEDVATLFPGRLAVLVEGGQVGDPAMPLEELPPLKAPPWPPVAPVPTSPPGPHPKVGWRTPMFQASLAALMLLLILAGALWIWGVPF</sequence>
<dbReference type="EMBL" id="BMSX01000018">
    <property type="protein sequence ID" value="GGR40012.1"/>
    <property type="molecule type" value="Genomic_DNA"/>
</dbReference>
<name>A0A918FIE7_9ACTN</name>
<keyword evidence="1" id="KW-0812">Transmembrane</keyword>
<evidence type="ECO:0000313" key="3">
    <source>
        <dbReference type="Proteomes" id="UP000658320"/>
    </source>
</evidence>
<keyword evidence="1" id="KW-1133">Transmembrane helix</keyword>
<dbReference type="RefSeq" id="WP_189941442.1">
    <property type="nucleotide sequence ID" value="NZ_BMSX01000018.1"/>
</dbReference>
<dbReference type="Proteomes" id="UP000658320">
    <property type="component" value="Unassembled WGS sequence"/>
</dbReference>
<comment type="caution">
    <text evidence="2">The sequence shown here is derived from an EMBL/GenBank/DDBJ whole genome shotgun (WGS) entry which is preliminary data.</text>
</comment>
<accession>A0A918FIE7</accession>
<reference evidence="2" key="1">
    <citation type="journal article" date="2014" name="Int. J. Syst. Evol. Microbiol.">
        <title>Complete genome sequence of Corynebacterium casei LMG S-19264T (=DSM 44701T), isolated from a smear-ripened cheese.</title>
        <authorList>
            <consortium name="US DOE Joint Genome Institute (JGI-PGF)"/>
            <person name="Walter F."/>
            <person name="Albersmeier A."/>
            <person name="Kalinowski J."/>
            <person name="Ruckert C."/>
        </authorList>
    </citation>
    <scope>NUCLEOTIDE SEQUENCE</scope>
    <source>
        <strain evidence="2">JCM 4346</strain>
    </source>
</reference>
<feature type="transmembrane region" description="Helical" evidence="1">
    <location>
        <begin position="272"/>
        <end position="291"/>
    </location>
</feature>
<evidence type="ECO:0000313" key="2">
    <source>
        <dbReference type="EMBL" id="GGR40012.1"/>
    </source>
</evidence>
<proteinExistence type="predicted"/>
<gene>
    <name evidence="2" type="ORF">GCM10010251_65870</name>
</gene>
<keyword evidence="3" id="KW-1185">Reference proteome</keyword>
<dbReference type="AlphaFoldDB" id="A0A918FIE7"/>
<reference evidence="2" key="2">
    <citation type="submission" date="2020-09" db="EMBL/GenBank/DDBJ databases">
        <authorList>
            <person name="Sun Q."/>
            <person name="Ohkuma M."/>
        </authorList>
    </citation>
    <scope>NUCLEOTIDE SEQUENCE</scope>
    <source>
        <strain evidence="2">JCM 4346</strain>
    </source>
</reference>
<evidence type="ECO:0000256" key="1">
    <source>
        <dbReference type="SAM" id="Phobius"/>
    </source>
</evidence>
<keyword evidence="1" id="KW-0472">Membrane</keyword>
<protein>
    <submittedName>
        <fullName evidence="2">Uncharacterized protein</fullName>
    </submittedName>
</protein>
<organism evidence="2 3">
    <name type="scientific">Streptomyces aurantiogriseus</name>
    <dbReference type="NCBI Taxonomy" id="66870"/>
    <lineage>
        <taxon>Bacteria</taxon>
        <taxon>Bacillati</taxon>
        <taxon>Actinomycetota</taxon>
        <taxon>Actinomycetes</taxon>
        <taxon>Kitasatosporales</taxon>
        <taxon>Streptomycetaceae</taxon>
        <taxon>Streptomyces</taxon>
    </lineage>
</organism>